<protein>
    <submittedName>
        <fullName evidence="2">BQ2448_7020 protein</fullName>
    </submittedName>
</protein>
<evidence type="ECO:0000313" key="2">
    <source>
        <dbReference type="EMBL" id="SCV73095.1"/>
    </source>
</evidence>
<feature type="compositionally biased region" description="Low complexity" evidence="1">
    <location>
        <begin position="156"/>
        <end position="169"/>
    </location>
</feature>
<sequence length="356" mass="40325">MRGTRTLLQQRQHGSPLAYATQLVRKTDLDSLWSVLLYPKSVRPAYLCLRAFNVELATIEDQVSNPIVGRMRYQWWRDTVKQTFEHRPPNHPIAELLHSLPQLDQLSAYHLQRIINARERHFLNPHFHSLRDLAEYSASTQSSLLYLLLQATATPIPSSSSSPSTSTSPQEAMSTGKRHEKLFQHVGHEHDHDPTSSSARASSGPDTKEVDDLTLDHAASHIAVTNTIATLLRSIPHHAQKRINVMPTEIASRYDLKEETLFRQGPSTPGLKEAVATMVGIAHAELRTARSCFEGTTGIPQRARPVFLSVTPARSWLERLANADGERAFDVFDPRVLRQDWKLPFQVWRDSRRSVF</sequence>
<dbReference type="OrthoDB" id="270318at2759"/>
<dbReference type="EMBL" id="FMSP01000017">
    <property type="protein sequence ID" value="SCV73095.1"/>
    <property type="molecule type" value="Genomic_DNA"/>
</dbReference>
<dbReference type="Proteomes" id="UP000198372">
    <property type="component" value="Unassembled WGS sequence"/>
</dbReference>
<feature type="compositionally biased region" description="Basic and acidic residues" evidence="1">
    <location>
        <begin position="181"/>
        <end position="194"/>
    </location>
</feature>
<dbReference type="STRING" id="269621.A0A238FIW3"/>
<feature type="region of interest" description="Disordered" evidence="1">
    <location>
        <begin position="156"/>
        <end position="210"/>
    </location>
</feature>
<evidence type="ECO:0000256" key="1">
    <source>
        <dbReference type="SAM" id="MobiDB-lite"/>
    </source>
</evidence>
<dbReference type="InterPro" id="IPR008949">
    <property type="entry name" value="Isoprenoid_synthase_dom_sf"/>
</dbReference>
<dbReference type="AlphaFoldDB" id="A0A238FIW3"/>
<dbReference type="Gene3D" id="1.10.600.10">
    <property type="entry name" value="Farnesyl Diphosphate Synthase"/>
    <property type="match status" value="1"/>
</dbReference>
<reference evidence="3" key="1">
    <citation type="submission" date="2016-09" db="EMBL/GenBank/DDBJ databases">
        <authorList>
            <person name="Jeantristanb JTB J.-T."/>
            <person name="Ricardo R."/>
        </authorList>
    </citation>
    <scope>NUCLEOTIDE SEQUENCE [LARGE SCALE GENOMIC DNA]</scope>
</reference>
<evidence type="ECO:0000313" key="3">
    <source>
        <dbReference type="Proteomes" id="UP000198372"/>
    </source>
</evidence>
<accession>A0A238FIW3</accession>
<organism evidence="2 3">
    <name type="scientific">Microbotryum intermedium</name>
    <dbReference type="NCBI Taxonomy" id="269621"/>
    <lineage>
        <taxon>Eukaryota</taxon>
        <taxon>Fungi</taxon>
        <taxon>Dikarya</taxon>
        <taxon>Basidiomycota</taxon>
        <taxon>Pucciniomycotina</taxon>
        <taxon>Microbotryomycetes</taxon>
        <taxon>Microbotryales</taxon>
        <taxon>Microbotryaceae</taxon>
        <taxon>Microbotryum</taxon>
    </lineage>
</organism>
<name>A0A238FIW3_9BASI</name>
<proteinExistence type="predicted"/>
<dbReference type="SUPFAM" id="SSF48576">
    <property type="entry name" value="Terpenoid synthases"/>
    <property type="match status" value="2"/>
</dbReference>
<gene>
    <name evidence="2" type="ORF">BQ2448_7020</name>
</gene>
<dbReference type="Pfam" id="PF00494">
    <property type="entry name" value="SQS_PSY"/>
    <property type="match status" value="1"/>
</dbReference>
<keyword evidence="3" id="KW-1185">Reference proteome</keyword>
<dbReference type="InterPro" id="IPR002060">
    <property type="entry name" value="Squ/phyt_synthse"/>
</dbReference>
<feature type="compositionally biased region" description="Polar residues" evidence="1">
    <location>
        <begin position="195"/>
        <end position="205"/>
    </location>
</feature>